<feature type="transmembrane region" description="Helical" evidence="1">
    <location>
        <begin position="270"/>
        <end position="288"/>
    </location>
</feature>
<dbReference type="PIRSF" id="PIRSF019466">
    <property type="entry name" value="EutH"/>
    <property type="match status" value="1"/>
</dbReference>
<dbReference type="EMBL" id="JALKHS010000010">
    <property type="protein sequence ID" value="MCK0532604.1"/>
    <property type="molecule type" value="Genomic_DNA"/>
</dbReference>
<dbReference type="InterPro" id="IPR007441">
    <property type="entry name" value="EutH"/>
</dbReference>
<feature type="transmembrane region" description="Helical" evidence="1">
    <location>
        <begin position="45"/>
        <end position="68"/>
    </location>
</feature>
<gene>
    <name evidence="2" type="ORF">MU848_13520</name>
</gene>
<keyword evidence="1" id="KW-0812">Transmembrane</keyword>
<organism evidence="2 3">
    <name type="scientific">Sphingobium agri</name>
    <dbReference type="NCBI Taxonomy" id="2933566"/>
    <lineage>
        <taxon>Bacteria</taxon>
        <taxon>Pseudomonadati</taxon>
        <taxon>Pseudomonadota</taxon>
        <taxon>Alphaproteobacteria</taxon>
        <taxon>Sphingomonadales</taxon>
        <taxon>Sphingomonadaceae</taxon>
        <taxon>Sphingobium</taxon>
    </lineage>
</organism>
<feature type="transmembrane region" description="Helical" evidence="1">
    <location>
        <begin position="138"/>
        <end position="162"/>
    </location>
</feature>
<feature type="transmembrane region" description="Helical" evidence="1">
    <location>
        <begin position="106"/>
        <end position="131"/>
    </location>
</feature>
<keyword evidence="1" id="KW-1133">Transmembrane helix</keyword>
<name>A0ABT0E019_9SPHN</name>
<dbReference type="Proteomes" id="UP001203512">
    <property type="component" value="Unassembled WGS sequence"/>
</dbReference>
<dbReference type="PANTHER" id="PTHR40089">
    <property type="entry name" value="ETHANOLAMINE UTILIZATION PROTEIN EUTH"/>
    <property type="match status" value="1"/>
</dbReference>
<dbReference type="PANTHER" id="PTHR40089:SF1">
    <property type="entry name" value="ETHANOLAMINE PERMEASE EUTH-RELATED"/>
    <property type="match status" value="1"/>
</dbReference>
<reference evidence="2 3" key="1">
    <citation type="submission" date="2022-04" db="EMBL/GenBank/DDBJ databases">
        <authorList>
            <person name="Huq M.A."/>
        </authorList>
    </citation>
    <scope>NUCLEOTIDE SEQUENCE [LARGE SCALE GENOMIC DNA]</scope>
    <source>
        <strain evidence="2 3">MAH-33</strain>
    </source>
</reference>
<feature type="transmembrane region" description="Helical" evidence="1">
    <location>
        <begin position="339"/>
        <end position="357"/>
    </location>
</feature>
<keyword evidence="3" id="KW-1185">Reference proteome</keyword>
<feature type="transmembrane region" description="Helical" evidence="1">
    <location>
        <begin position="182"/>
        <end position="210"/>
    </location>
</feature>
<evidence type="ECO:0000313" key="3">
    <source>
        <dbReference type="Proteomes" id="UP001203512"/>
    </source>
</evidence>
<feature type="transmembrane region" description="Helical" evidence="1">
    <location>
        <begin position="6"/>
        <end position="24"/>
    </location>
</feature>
<feature type="transmembrane region" description="Helical" evidence="1">
    <location>
        <begin position="231"/>
        <end position="250"/>
    </location>
</feature>
<protein>
    <submittedName>
        <fullName evidence="2">Ethanolamine utilization protein EutH</fullName>
    </submittedName>
</protein>
<sequence length="420" mass="44530">MNGLGQYVIGVVMLFAIWGAVAAVRDDSAGMGWEFMEGIRTTGVLFLPVGAVLAAAPLLSAFITHAVAPVFSFAGADRAMAATTLISVDMGGYQMADALAASRENWIIASFNGFLLGPHVVFTIPVALAMLPRKDHRYLALGMMAGLITIPVALFVGLSVVAMTDPLIRPTVSTSSPETFRLAMTFGQILHDLFPLTIIVAAIVAGLRFIPDFMVKGFMGFGRLADAAIKLIFGACIVQYFTGIFSHLFGGWPFDPLLADAANSIRGLEIAGYIGIMLAGAFPMVYALRRYCGKAIERLGDLTGFSAVGSGGLIATTANPLTLFKLIPEMDARNKVMTIAYAVCGSWILGDSLAFIANFQPSLIVPLMFGKLVGAICGILVARWLAVPRALRFEEEDRAAAEAAVPSSDTKLHALEGALL</sequence>
<dbReference type="Pfam" id="PF04346">
    <property type="entry name" value="EutH"/>
    <property type="match status" value="1"/>
</dbReference>
<feature type="transmembrane region" description="Helical" evidence="1">
    <location>
        <begin position="363"/>
        <end position="386"/>
    </location>
</feature>
<evidence type="ECO:0000313" key="2">
    <source>
        <dbReference type="EMBL" id="MCK0532604.1"/>
    </source>
</evidence>
<accession>A0ABT0E019</accession>
<comment type="caution">
    <text evidence="2">The sequence shown here is derived from an EMBL/GenBank/DDBJ whole genome shotgun (WGS) entry which is preliminary data.</text>
</comment>
<dbReference type="RefSeq" id="WP_247233253.1">
    <property type="nucleotide sequence ID" value="NZ_JALKHS010000010.1"/>
</dbReference>
<proteinExistence type="predicted"/>
<evidence type="ECO:0000256" key="1">
    <source>
        <dbReference type="SAM" id="Phobius"/>
    </source>
</evidence>
<keyword evidence="1" id="KW-0472">Membrane</keyword>